<protein>
    <submittedName>
        <fullName evidence="2">Uncharacterized protein</fullName>
    </submittedName>
</protein>
<name>A0A382BZH5_9ZZZZ</name>
<keyword evidence="1" id="KW-0812">Transmembrane</keyword>
<sequence>MDLIKRKKYSDLIELFIVIAFLFMIITIY</sequence>
<feature type="transmembrane region" description="Helical" evidence="1">
    <location>
        <begin position="12"/>
        <end position="28"/>
    </location>
</feature>
<gene>
    <name evidence="2" type="ORF">METZ01_LOCUS172064</name>
</gene>
<accession>A0A382BZH5</accession>
<evidence type="ECO:0000256" key="1">
    <source>
        <dbReference type="SAM" id="Phobius"/>
    </source>
</evidence>
<feature type="non-terminal residue" evidence="2">
    <location>
        <position position="29"/>
    </location>
</feature>
<reference evidence="2" key="1">
    <citation type="submission" date="2018-05" db="EMBL/GenBank/DDBJ databases">
        <authorList>
            <person name="Lanie J.A."/>
            <person name="Ng W.-L."/>
            <person name="Kazmierczak K.M."/>
            <person name="Andrzejewski T.M."/>
            <person name="Davidsen T.M."/>
            <person name="Wayne K.J."/>
            <person name="Tettelin H."/>
            <person name="Glass J.I."/>
            <person name="Rusch D."/>
            <person name="Podicherti R."/>
            <person name="Tsui H.-C.T."/>
            <person name="Winkler M.E."/>
        </authorList>
    </citation>
    <scope>NUCLEOTIDE SEQUENCE</scope>
</reference>
<keyword evidence="1" id="KW-1133">Transmembrane helix</keyword>
<keyword evidence="1" id="KW-0472">Membrane</keyword>
<dbReference type="EMBL" id="UINC01032103">
    <property type="protein sequence ID" value="SVB19210.1"/>
    <property type="molecule type" value="Genomic_DNA"/>
</dbReference>
<evidence type="ECO:0000313" key="2">
    <source>
        <dbReference type="EMBL" id="SVB19210.1"/>
    </source>
</evidence>
<organism evidence="2">
    <name type="scientific">marine metagenome</name>
    <dbReference type="NCBI Taxonomy" id="408172"/>
    <lineage>
        <taxon>unclassified sequences</taxon>
        <taxon>metagenomes</taxon>
        <taxon>ecological metagenomes</taxon>
    </lineage>
</organism>
<proteinExistence type="predicted"/>
<dbReference type="AlphaFoldDB" id="A0A382BZH5"/>